<dbReference type="AlphaFoldDB" id="A0AAN8PQP1"/>
<reference evidence="1 2" key="1">
    <citation type="submission" date="2019-10" db="EMBL/GenBank/DDBJ databases">
        <authorList>
            <person name="Palmer J.M."/>
        </authorList>
    </citation>
    <scope>NUCLEOTIDE SEQUENCE [LARGE SCALE GENOMIC DNA]</scope>
    <source>
        <strain evidence="1 2">TWF506</strain>
    </source>
</reference>
<keyword evidence="2" id="KW-1185">Reference proteome</keyword>
<name>A0AAN8PQP1_9PEZI</name>
<evidence type="ECO:0000313" key="1">
    <source>
        <dbReference type="EMBL" id="KAK6520077.1"/>
    </source>
</evidence>
<comment type="caution">
    <text evidence="1">The sequence shown here is derived from an EMBL/GenBank/DDBJ whole genome shotgun (WGS) entry which is preliminary data.</text>
</comment>
<accession>A0AAN8PQP1</accession>
<evidence type="ECO:0000313" key="2">
    <source>
        <dbReference type="Proteomes" id="UP001307849"/>
    </source>
</evidence>
<sequence>MSSIFLSINHTQLPIILPSFRTTIEKSKTVDEMAPQPPRRYRLTVILDKHVLTLNAQNTLVIARKVNGKANVAFAVGHLQPDYGKPQLLHSTSFEWEDKYRVFLLSLPEGLASLGKSSATTNAVDISFGEIAEYKDGTLLEAHKADTTYWATDGKKSFAIYNSPQTFRLGVQQLTTKNHFTPIFVDQYTASLNGTTEVTLNDEYLLYWGSQTVVGQFVQVEESVSFPVVFEPGVHDRIVRFGYKEPDQPKDAGESFSWYNGAGTPDEPTFILSKI</sequence>
<gene>
    <name evidence="1" type="ORF">TWF506_000367</name>
</gene>
<proteinExistence type="predicted"/>
<dbReference type="EMBL" id="JAVHJM010000001">
    <property type="protein sequence ID" value="KAK6520077.1"/>
    <property type="molecule type" value="Genomic_DNA"/>
</dbReference>
<dbReference type="Proteomes" id="UP001307849">
    <property type="component" value="Unassembled WGS sequence"/>
</dbReference>
<organism evidence="1 2">
    <name type="scientific">Arthrobotrys conoides</name>
    <dbReference type="NCBI Taxonomy" id="74498"/>
    <lineage>
        <taxon>Eukaryota</taxon>
        <taxon>Fungi</taxon>
        <taxon>Dikarya</taxon>
        <taxon>Ascomycota</taxon>
        <taxon>Pezizomycotina</taxon>
        <taxon>Orbiliomycetes</taxon>
        <taxon>Orbiliales</taxon>
        <taxon>Orbiliaceae</taxon>
        <taxon>Arthrobotrys</taxon>
    </lineage>
</organism>
<protein>
    <submittedName>
        <fullName evidence="1">Uncharacterized protein</fullName>
    </submittedName>
</protein>